<dbReference type="Gene3D" id="3.30.300.20">
    <property type="match status" value="1"/>
</dbReference>
<dbReference type="InterPro" id="IPR038008">
    <property type="entry name" value="Jag_KH"/>
</dbReference>
<dbReference type="PANTHER" id="PTHR35800:SF1">
    <property type="entry name" value="RNA-BINDING PROTEIN KHPB"/>
    <property type="match status" value="1"/>
</dbReference>
<accession>A0A9D1E4Y3</accession>
<dbReference type="InterPro" id="IPR034079">
    <property type="entry name" value="R3H_KhpB"/>
</dbReference>
<dbReference type="Gene3D" id="3.30.1370.50">
    <property type="entry name" value="R3H-like domain"/>
    <property type="match status" value="1"/>
</dbReference>
<dbReference type="SMART" id="SM00393">
    <property type="entry name" value="R3H"/>
    <property type="match status" value="1"/>
</dbReference>
<feature type="compositionally biased region" description="Basic and acidic residues" evidence="7">
    <location>
        <begin position="212"/>
        <end position="252"/>
    </location>
</feature>
<evidence type="ECO:0000256" key="1">
    <source>
        <dbReference type="ARBA" id="ARBA00022490"/>
    </source>
</evidence>
<dbReference type="InterPro" id="IPR038247">
    <property type="entry name" value="Jag_N_dom_sf"/>
</dbReference>
<dbReference type="HAMAP" id="MF_00867">
    <property type="entry name" value="KhpB"/>
    <property type="match status" value="1"/>
</dbReference>
<comment type="caution">
    <text evidence="6">Lacks conserved residue(s) required for the propagation of feature annotation.</text>
</comment>
<comment type="function">
    <text evidence="6">A probable RNA chaperone. Forms a complex with KhpA which binds to cellular RNA and controls its expression. Plays a role in peptidoglycan (PG) homeostasis and cell length regulation.</text>
</comment>
<dbReference type="CDD" id="cd02644">
    <property type="entry name" value="R3H_jag"/>
    <property type="match status" value="1"/>
</dbReference>
<dbReference type="Proteomes" id="UP000823913">
    <property type="component" value="Unassembled WGS sequence"/>
</dbReference>
<evidence type="ECO:0000313" key="10">
    <source>
        <dbReference type="Proteomes" id="UP000823913"/>
    </source>
</evidence>
<comment type="domain">
    <text evidence="6">Has an N-terminal Jag-N domain and 2 RNA-binding domains (KH and R3H).</text>
</comment>
<dbReference type="Pfam" id="PF14804">
    <property type="entry name" value="Jag_N"/>
    <property type="match status" value="1"/>
</dbReference>
<comment type="subcellular location">
    <subcellularLocation>
        <location evidence="6">Cytoplasm</location>
    </subcellularLocation>
</comment>
<dbReference type="SMART" id="SM01245">
    <property type="entry name" value="Jag_N"/>
    <property type="match status" value="1"/>
</dbReference>
<evidence type="ECO:0000256" key="2">
    <source>
        <dbReference type="ARBA" id="ARBA00022884"/>
    </source>
</evidence>
<dbReference type="GO" id="GO:0071555">
    <property type="term" value="P:cell wall organization"/>
    <property type="evidence" value="ECO:0007669"/>
    <property type="project" value="UniProtKB-KW"/>
</dbReference>
<evidence type="ECO:0000256" key="4">
    <source>
        <dbReference type="ARBA" id="ARBA00023186"/>
    </source>
</evidence>
<keyword evidence="5 6" id="KW-0961">Cell wall biogenesis/degradation</keyword>
<reference evidence="9" key="1">
    <citation type="submission" date="2020-10" db="EMBL/GenBank/DDBJ databases">
        <authorList>
            <person name="Gilroy R."/>
        </authorList>
    </citation>
    <scope>NUCLEOTIDE SEQUENCE</scope>
    <source>
        <strain evidence="9">ChiW16-3235</strain>
    </source>
</reference>
<dbReference type="InterPro" id="IPR036867">
    <property type="entry name" value="R3H_dom_sf"/>
</dbReference>
<dbReference type="InterPro" id="IPR001374">
    <property type="entry name" value="R3H_dom"/>
</dbReference>
<dbReference type="Pfam" id="PF01424">
    <property type="entry name" value="R3H"/>
    <property type="match status" value="1"/>
</dbReference>
<dbReference type="EMBL" id="DVHK01000019">
    <property type="protein sequence ID" value="HIR66583.1"/>
    <property type="molecule type" value="Genomic_DNA"/>
</dbReference>
<evidence type="ECO:0000259" key="8">
    <source>
        <dbReference type="PROSITE" id="PS51061"/>
    </source>
</evidence>
<dbReference type="Pfam" id="PF13083">
    <property type="entry name" value="KH_KhpA-B"/>
    <property type="match status" value="1"/>
</dbReference>
<gene>
    <name evidence="6" type="primary">khpB</name>
    <name evidence="6" type="synonym">eloR</name>
    <name evidence="9" type="ORF">IAB94_00880</name>
</gene>
<comment type="caution">
    <text evidence="9">The sequence shown here is derived from an EMBL/GenBank/DDBJ whole genome shotgun (WGS) entry which is preliminary data.</text>
</comment>
<dbReference type="Gene3D" id="3.30.30.80">
    <property type="entry name" value="probable RNA-binding protein from clostridium symbiosum atcc 14940"/>
    <property type="match status" value="1"/>
</dbReference>
<reference evidence="9" key="2">
    <citation type="journal article" date="2021" name="PeerJ">
        <title>Extensive microbial diversity within the chicken gut microbiome revealed by metagenomics and culture.</title>
        <authorList>
            <person name="Gilroy R."/>
            <person name="Ravi A."/>
            <person name="Getino M."/>
            <person name="Pursley I."/>
            <person name="Horton D.L."/>
            <person name="Alikhan N.F."/>
            <person name="Baker D."/>
            <person name="Gharbi K."/>
            <person name="Hall N."/>
            <person name="Watson M."/>
            <person name="Adriaenssens E.M."/>
            <person name="Foster-Nyarko E."/>
            <person name="Jarju S."/>
            <person name="Secka A."/>
            <person name="Antonio M."/>
            <person name="Oren A."/>
            <person name="Chaudhuri R.R."/>
            <person name="La Ragione R."/>
            <person name="Hildebrand F."/>
            <person name="Pallen M.J."/>
        </authorList>
    </citation>
    <scope>NUCLEOTIDE SEQUENCE</scope>
    <source>
        <strain evidence="9">ChiW16-3235</strain>
    </source>
</reference>
<keyword evidence="3 6" id="KW-0133">Cell shape</keyword>
<evidence type="ECO:0000256" key="7">
    <source>
        <dbReference type="SAM" id="MobiDB-lite"/>
    </source>
</evidence>
<sequence>MDTNNIFTGRTVEEAVESGLAALGISMEEAQVTILDEGKKGIFGLGGTKARVCVEKRASDGERAAKFIDGLFELLKINAVSEIVADGEKVEINVQTVNSHQVIGHHGEVLDAIQTIAGAVANIGNEQYKKVVVDCENYRETRRKTLTALAEKLAKKAVEKGRKYKLEPMNPYERRIIHSALADREDVKTSSEGDEPNRYVVIIPNNLKPFERRRNNDRRFSGNRSGDRGRRFSSDKFSSDRRGGRDRGERSSAPRAARPARAKREIRFGTFLGNSGAGKTEETTTSTPSTEE</sequence>
<dbReference type="PROSITE" id="PS51061">
    <property type="entry name" value="R3H"/>
    <property type="match status" value="1"/>
</dbReference>
<proteinExistence type="inferred from homology"/>
<comment type="subunit">
    <text evidence="6">Forms a complex with KhpA.</text>
</comment>
<feature type="region of interest" description="Disordered" evidence="7">
    <location>
        <begin position="212"/>
        <end position="292"/>
    </location>
</feature>
<dbReference type="SUPFAM" id="SSF82708">
    <property type="entry name" value="R3H domain"/>
    <property type="match status" value="1"/>
</dbReference>
<dbReference type="AlphaFoldDB" id="A0A9D1E4Y3"/>
<dbReference type="InterPro" id="IPR039247">
    <property type="entry name" value="KhpB"/>
</dbReference>
<feature type="compositionally biased region" description="Low complexity" evidence="7">
    <location>
        <begin position="283"/>
        <end position="292"/>
    </location>
</feature>
<dbReference type="NCBIfam" id="NF041568">
    <property type="entry name" value="Jag_EloR"/>
    <property type="match status" value="1"/>
</dbReference>
<dbReference type="InterPro" id="IPR032782">
    <property type="entry name" value="KhpB_N"/>
</dbReference>
<evidence type="ECO:0000256" key="6">
    <source>
        <dbReference type="HAMAP-Rule" id="MF_00867"/>
    </source>
</evidence>
<name>A0A9D1E4Y3_9FIRM</name>
<dbReference type="GO" id="GO:0008360">
    <property type="term" value="P:regulation of cell shape"/>
    <property type="evidence" value="ECO:0007669"/>
    <property type="project" value="UniProtKB-KW"/>
</dbReference>
<evidence type="ECO:0000313" key="9">
    <source>
        <dbReference type="EMBL" id="HIR66583.1"/>
    </source>
</evidence>
<dbReference type="InterPro" id="IPR015946">
    <property type="entry name" value="KH_dom-like_a/b"/>
</dbReference>
<evidence type="ECO:0000256" key="3">
    <source>
        <dbReference type="ARBA" id="ARBA00022960"/>
    </source>
</evidence>
<keyword evidence="2 6" id="KW-0694">RNA-binding</keyword>
<dbReference type="GO" id="GO:0009252">
    <property type="term" value="P:peptidoglycan biosynthetic process"/>
    <property type="evidence" value="ECO:0007669"/>
    <property type="project" value="UniProtKB-UniRule"/>
</dbReference>
<feature type="domain" description="R3H" evidence="8">
    <location>
        <begin position="140"/>
        <end position="206"/>
    </location>
</feature>
<dbReference type="PANTHER" id="PTHR35800">
    <property type="entry name" value="PROTEIN JAG"/>
    <property type="match status" value="1"/>
</dbReference>
<evidence type="ECO:0000256" key="5">
    <source>
        <dbReference type="ARBA" id="ARBA00023316"/>
    </source>
</evidence>
<protein>
    <recommendedName>
        <fullName evidence="6">RNA-binding protein KhpB</fullName>
    </recommendedName>
    <alternativeName>
        <fullName evidence="6">RNA-binding protein EloR</fullName>
    </alternativeName>
</protein>
<keyword evidence="1 6" id="KW-0963">Cytoplasm</keyword>
<dbReference type="GO" id="GO:0003723">
    <property type="term" value="F:RNA binding"/>
    <property type="evidence" value="ECO:0007669"/>
    <property type="project" value="UniProtKB-UniRule"/>
</dbReference>
<organism evidence="9 10">
    <name type="scientific">Candidatus Coproplasma avicola</name>
    <dbReference type="NCBI Taxonomy" id="2840744"/>
    <lineage>
        <taxon>Bacteria</taxon>
        <taxon>Bacillati</taxon>
        <taxon>Bacillota</taxon>
        <taxon>Clostridia</taxon>
        <taxon>Eubacteriales</taxon>
        <taxon>Candidatus Coproplasma</taxon>
    </lineage>
</organism>
<comment type="similarity">
    <text evidence="6">Belongs to the KhpB RNA-binding protein family.</text>
</comment>
<dbReference type="GO" id="GO:0005737">
    <property type="term" value="C:cytoplasm"/>
    <property type="evidence" value="ECO:0007669"/>
    <property type="project" value="UniProtKB-SubCell"/>
</dbReference>
<keyword evidence="4 6" id="KW-0143">Chaperone</keyword>
<dbReference type="CDD" id="cd02414">
    <property type="entry name" value="KH-II_Jag"/>
    <property type="match status" value="1"/>
</dbReference>